<proteinExistence type="predicted"/>
<keyword evidence="1" id="KW-1133">Transmembrane helix</keyword>
<accession>A0A7C4TEU9</accession>
<reference evidence="2" key="1">
    <citation type="journal article" date="2020" name="mSystems">
        <title>Genome- and Community-Level Interaction Insights into Carbon Utilization and Element Cycling Functions of Hydrothermarchaeota in Hydrothermal Sediment.</title>
        <authorList>
            <person name="Zhou Z."/>
            <person name="Liu Y."/>
            <person name="Xu W."/>
            <person name="Pan J."/>
            <person name="Luo Z.H."/>
            <person name="Li M."/>
        </authorList>
    </citation>
    <scope>NUCLEOTIDE SEQUENCE [LARGE SCALE GENOMIC DNA]</scope>
    <source>
        <strain evidence="2">SpSt-774</strain>
    </source>
</reference>
<gene>
    <name evidence="2" type="ORF">ENV60_07115</name>
</gene>
<protein>
    <submittedName>
        <fullName evidence="2">Uncharacterized protein</fullName>
    </submittedName>
</protein>
<evidence type="ECO:0000256" key="1">
    <source>
        <dbReference type="SAM" id="Phobius"/>
    </source>
</evidence>
<comment type="caution">
    <text evidence="2">The sequence shown here is derived from an EMBL/GenBank/DDBJ whole genome shotgun (WGS) entry which is preliminary data.</text>
</comment>
<keyword evidence="1" id="KW-0472">Membrane</keyword>
<feature type="transmembrane region" description="Helical" evidence="1">
    <location>
        <begin position="14"/>
        <end position="32"/>
    </location>
</feature>
<evidence type="ECO:0000313" key="2">
    <source>
        <dbReference type="EMBL" id="HGV98050.1"/>
    </source>
</evidence>
<organism evidence="2">
    <name type="scientific">candidate division WOR-3 bacterium</name>
    <dbReference type="NCBI Taxonomy" id="2052148"/>
    <lineage>
        <taxon>Bacteria</taxon>
        <taxon>Bacteria division WOR-3</taxon>
    </lineage>
</organism>
<dbReference type="AlphaFoldDB" id="A0A7C4TEU9"/>
<dbReference type="EMBL" id="DTGZ01000134">
    <property type="protein sequence ID" value="HGV98050.1"/>
    <property type="molecule type" value="Genomic_DNA"/>
</dbReference>
<sequence>MKIVDLMLKIDRRIIYLILAIVVILPLIIPSAQHVRVMAPVQKLYTAVDTIHPDKALMIDFDYDPQTQPELEPMALAILRHAFKKKIKILGLSLYVQPLGLAKAALDQVTGEINALAKTNSDSVIYGRDYVFLGWQPPPIVPILGMGESITNVYKKDFYGNQTDTLPLMKQIKNYNNVELLISISSGDPPLWWVSYAQNRFGLRVGVGCTAVSASDYYPYLQTGQFSGLMVGMKGAAEYEELVEKDLNIHKRRKASEALPSLTYAHLVMIVFIIIGNIGYFIKRRQK</sequence>
<feature type="transmembrane region" description="Helical" evidence="1">
    <location>
        <begin position="262"/>
        <end position="282"/>
    </location>
</feature>
<name>A0A7C4TEU9_UNCW3</name>
<keyword evidence="1" id="KW-0812">Transmembrane</keyword>